<dbReference type="AlphaFoldDB" id="A0A9X1B3S4"/>
<gene>
    <name evidence="1" type="ORF">CKO42_05625</name>
</gene>
<comment type="caution">
    <text evidence="1">The sequence shown here is derived from an EMBL/GenBank/DDBJ whole genome shotgun (WGS) entry which is preliminary data.</text>
</comment>
<keyword evidence="2" id="KW-1185">Reference proteome</keyword>
<dbReference type="InterPro" id="IPR027417">
    <property type="entry name" value="P-loop_NTPase"/>
</dbReference>
<reference evidence="1 2" key="1">
    <citation type="journal article" date="2020" name="Microorganisms">
        <title>Osmotic Adaptation and Compatible Solute Biosynthesis of Phototrophic Bacteria as Revealed from Genome Analyses.</title>
        <authorList>
            <person name="Imhoff J.F."/>
            <person name="Rahn T."/>
            <person name="Kunzel S."/>
            <person name="Keller A."/>
            <person name="Neulinger S.C."/>
        </authorList>
    </citation>
    <scope>NUCLEOTIDE SEQUENCE [LARGE SCALE GENOMIC DNA]</scope>
    <source>
        <strain evidence="1 2">DSM 25653</strain>
    </source>
</reference>
<proteinExistence type="predicted"/>
<evidence type="ECO:0000313" key="1">
    <source>
        <dbReference type="EMBL" id="MBK1617941.1"/>
    </source>
</evidence>
<dbReference type="EMBL" id="NRRY01000006">
    <property type="protein sequence ID" value="MBK1617941.1"/>
    <property type="molecule type" value="Genomic_DNA"/>
</dbReference>
<name>A0A9X1B3S4_9GAMM</name>
<evidence type="ECO:0008006" key="3">
    <source>
        <dbReference type="Google" id="ProtNLM"/>
    </source>
</evidence>
<dbReference type="Proteomes" id="UP001138768">
    <property type="component" value="Unassembled WGS sequence"/>
</dbReference>
<protein>
    <recommendedName>
        <fullName evidence="3">Sulfotransferase</fullName>
    </recommendedName>
</protein>
<sequence>MGVVALRRRSMDSSNALTSANIRFHLFRTLVLPMLPMLPDAPAQQVPPPVVIGAHGGSGTRVLPRALRLAGFWMGSWVNPRTEDAMSTRFFLQRYFEQAMADEPAQRVELERLFRALIRGHRVRMPDPSSAWGWKNPRSMWVIPFLARLYPGMRFIHLVRDGRDVALSKNLNLLRKHGTWLLGEQSPEADPVRSQLRLWALGNAIAARDGKRLLGDNYLHLSYEALCWAPRETLARMYDHVGQSVSRPMLDRAQQLVVPPSSINAWRNSEHECLHQPNPEISAVLRRFGYSTEGAESV</sequence>
<accession>A0A9X1B3S4</accession>
<dbReference type="SUPFAM" id="SSF52540">
    <property type="entry name" value="P-loop containing nucleoside triphosphate hydrolases"/>
    <property type="match status" value="1"/>
</dbReference>
<organism evidence="1 2">
    <name type="scientific">Lamprobacter modestohalophilus</name>
    <dbReference type="NCBI Taxonomy" id="1064514"/>
    <lineage>
        <taxon>Bacteria</taxon>
        <taxon>Pseudomonadati</taxon>
        <taxon>Pseudomonadota</taxon>
        <taxon>Gammaproteobacteria</taxon>
        <taxon>Chromatiales</taxon>
        <taxon>Chromatiaceae</taxon>
        <taxon>Lamprobacter</taxon>
    </lineage>
</organism>
<dbReference type="Pfam" id="PF13469">
    <property type="entry name" value="Sulfotransfer_3"/>
    <property type="match status" value="1"/>
</dbReference>
<evidence type="ECO:0000313" key="2">
    <source>
        <dbReference type="Proteomes" id="UP001138768"/>
    </source>
</evidence>
<dbReference type="Gene3D" id="3.40.50.300">
    <property type="entry name" value="P-loop containing nucleotide triphosphate hydrolases"/>
    <property type="match status" value="1"/>
</dbReference>